<accession>D3P9V8</accession>
<evidence type="ECO:0000256" key="9">
    <source>
        <dbReference type="ARBA" id="ARBA00022679"/>
    </source>
</evidence>
<evidence type="ECO:0000256" key="12">
    <source>
        <dbReference type="ARBA" id="ARBA00022989"/>
    </source>
</evidence>
<keyword evidence="13 19" id="KW-0472">Membrane</keyword>
<name>D3P9V8_DEFDS</name>
<dbReference type="STRING" id="639282.DEFDS_2049"/>
<evidence type="ECO:0000256" key="15">
    <source>
        <dbReference type="ARBA" id="ARBA00032605"/>
    </source>
</evidence>
<feature type="transmembrane region" description="Helical" evidence="19">
    <location>
        <begin position="103"/>
        <end position="125"/>
    </location>
</feature>
<keyword evidence="8 19" id="KW-0169">Cobalamin biosynthesis</keyword>
<dbReference type="Proteomes" id="UP000001520">
    <property type="component" value="Chromosome"/>
</dbReference>
<evidence type="ECO:0000256" key="14">
    <source>
        <dbReference type="ARBA" id="ARBA00025228"/>
    </source>
</evidence>
<comment type="subcellular location">
    <subcellularLocation>
        <location evidence="19">Cell inner membrane</location>
        <topology evidence="19">Multi-pass membrane protein</topology>
    </subcellularLocation>
    <subcellularLocation>
        <location evidence="2">Cell membrane</location>
        <topology evidence="2">Multi-pass membrane protein</topology>
    </subcellularLocation>
</comment>
<dbReference type="GO" id="GO:0005886">
    <property type="term" value="C:plasma membrane"/>
    <property type="evidence" value="ECO:0007669"/>
    <property type="project" value="UniProtKB-SubCell"/>
</dbReference>
<evidence type="ECO:0000256" key="10">
    <source>
        <dbReference type="ARBA" id="ARBA00022692"/>
    </source>
</evidence>
<evidence type="ECO:0000256" key="5">
    <source>
        <dbReference type="ARBA" id="ARBA00013200"/>
    </source>
</evidence>
<dbReference type="AlphaFoldDB" id="D3P9V8"/>
<dbReference type="GO" id="GO:0051073">
    <property type="term" value="F:adenosylcobinamide-GDP ribazoletransferase activity"/>
    <property type="evidence" value="ECO:0007669"/>
    <property type="project" value="UniProtKB-UniRule"/>
</dbReference>
<proteinExistence type="inferred from homology"/>
<comment type="catalytic activity">
    <reaction evidence="17 19">
        <text>alpha-ribazole + adenosylcob(III)inamide-GDP = adenosylcob(III)alamin + GMP + H(+)</text>
        <dbReference type="Rhea" id="RHEA:16049"/>
        <dbReference type="ChEBI" id="CHEBI:10329"/>
        <dbReference type="ChEBI" id="CHEBI:15378"/>
        <dbReference type="ChEBI" id="CHEBI:18408"/>
        <dbReference type="ChEBI" id="CHEBI:58115"/>
        <dbReference type="ChEBI" id="CHEBI:60487"/>
        <dbReference type="EC" id="2.7.8.26"/>
    </reaction>
</comment>
<organism evidence="20 21">
    <name type="scientific">Deferribacter desulfuricans (strain DSM 14783 / JCM 11476 / NBRC 101012 / SSM1)</name>
    <dbReference type="NCBI Taxonomy" id="639282"/>
    <lineage>
        <taxon>Bacteria</taxon>
        <taxon>Pseudomonadati</taxon>
        <taxon>Deferribacterota</taxon>
        <taxon>Deferribacteres</taxon>
        <taxon>Deferribacterales</taxon>
        <taxon>Deferribacteraceae</taxon>
        <taxon>Deferribacter</taxon>
    </lineage>
</organism>
<keyword evidence="19" id="KW-0997">Cell inner membrane</keyword>
<evidence type="ECO:0000256" key="16">
    <source>
        <dbReference type="ARBA" id="ARBA00032853"/>
    </source>
</evidence>
<evidence type="ECO:0000256" key="8">
    <source>
        <dbReference type="ARBA" id="ARBA00022573"/>
    </source>
</evidence>
<feature type="transmembrane region" description="Helical" evidence="19">
    <location>
        <begin position="217"/>
        <end position="236"/>
    </location>
</feature>
<dbReference type="GO" id="GO:0008818">
    <property type="term" value="F:cobalamin 5'-phosphate synthase activity"/>
    <property type="evidence" value="ECO:0007669"/>
    <property type="project" value="UniProtKB-UniRule"/>
</dbReference>
<feature type="transmembrane region" description="Helical" evidence="19">
    <location>
        <begin position="34"/>
        <end position="54"/>
    </location>
</feature>
<gene>
    <name evidence="19 20" type="primary">cobS</name>
    <name evidence="20" type="ordered locus">DEFDS_2049</name>
</gene>
<evidence type="ECO:0000256" key="1">
    <source>
        <dbReference type="ARBA" id="ARBA00001946"/>
    </source>
</evidence>
<comment type="cofactor">
    <cofactor evidence="1 19">
        <name>Mg(2+)</name>
        <dbReference type="ChEBI" id="CHEBI:18420"/>
    </cofactor>
</comment>
<comment type="function">
    <text evidence="14 19">Joins adenosylcobinamide-GDP and alpha-ribazole to generate adenosylcobalamin (Ado-cobalamin). Also synthesizes adenosylcobalamin 5'-phosphate from adenosylcobinamide-GDP and alpha-ribazole 5'-phosphate.</text>
</comment>
<evidence type="ECO:0000256" key="11">
    <source>
        <dbReference type="ARBA" id="ARBA00022842"/>
    </source>
</evidence>
<dbReference type="Pfam" id="PF02654">
    <property type="entry name" value="CobS"/>
    <property type="match status" value="1"/>
</dbReference>
<comment type="pathway">
    <text evidence="3 19">Cofactor biosynthesis; adenosylcobalamin biosynthesis; adenosylcobalamin from cob(II)yrinate a,c-diamide: step 7/7.</text>
</comment>
<feature type="transmembrane region" description="Helical" evidence="19">
    <location>
        <begin position="131"/>
        <end position="152"/>
    </location>
</feature>
<dbReference type="EMBL" id="AP011529">
    <property type="protein sequence ID" value="BAI81498.1"/>
    <property type="molecule type" value="Genomic_DNA"/>
</dbReference>
<dbReference type="EC" id="2.7.8.26" evidence="5 19"/>
<dbReference type="NCBIfam" id="TIGR00317">
    <property type="entry name" value="cobS"/>
    <property type="match status" value="1"/>
</dbReference>
<comment type="catalytic activity">
    <reaction evidence="18 19">
        <text>alpha-ribazole 5'-phosphate + adenosylcob(III)inamide-GDP = adenosylcob(III)alamin 5'-phosphate + GMP + H(+)</text>
        <dbReference type="Rhea" id="RHEA:23560"/>
        <dbReference type="ChEBI" id="CHEBI:15378"/>
        <dbReference type="ChEBI" id="CHEBI:57918"/>
        <dbReference type="ChEBI" id="CHEBI:58115"/>
        <dbReference type="ChEBI" id="CHEBI:60487"/>
        <dbReference type="ChEBI" id="CHEBI:60493"/>
        <dbReference type="EC" id="2.7.8.26"/>
    </reaction>
</comment>
<evidence type="ECO:0000256" key="17">
    <source>
        <dbReference type="ARBA" id="ARBA00048623"/>
    </source>
</evidence>
<evidence type="ECO:0000256" key="3">
    <source>
        <dbReference type="ARBA" id="ARBA00004663"/>
    </source>
</evidence>
<dbReference type="GO" id="GO:0009236">
    <property type="term" value="P:cobalamin biosynthetic process"/>
    <property type="evidence" value="ECO:0007669"/>
    <property type="project" value="UniProtKB-UniRule"/>
</dbReference>
<keyword evidence="12 19" id="KW-1133">Transmembrane helix</keyword>
<evidence type="ECO:0000313" key="20">
    <source>
        <dbReference type="EMBL" id="BAI81498.1"/>
    </source>
</evidence>
<comment type="similarity">
    <text evidence="4 19">Belongs to the CobS family.</text>
</comment>
<sequence>MIFKDYFEKFINALSFLTIIRINQKSFDASGSLLFYPLVGLLIGLLVYLAGLINQSLAPLFMLLTSVIITGGLHLDGLADTFDAYFSHKDKDKMLVIMKDSRIGVMGALALILVMLSKFVAFANLNKPLTIILPFAYSRGSMIFLIDSLPYLREKGTAKAFFDNSNTNNKVLFYLISILSIFCGIKFFILFNLAFIITFVLLRNYHLKKVGGITGDIIGATCEIIETALLVIGVLIG</sequence>
<keyword evidence="9 19" id="KW-0808">Transferase</keyword>
<feature type="transmembrane region" description="Helical" evidence="19">
    <location>
        <begin position="172"/>
        <end position="197"/>
    </location>
</feature>
<dbReference type="eggNOG" id="COG0368">
    <property type="taxonomic scope" value="Bacteria"/>
</dbReference>
<evidence type="ECO:0000256" key="18">
    <source>
        <dbReference type="ARBA" id="ARBA00049504"/>
    </source>
</evidence>
<evidence type="ECO:0000256" key="6">
    <source>
        <dbReference type="ARBA" id="ARBA00015850"/>
    </source>
</evidence>
<evidence type="ECO:0000256" key="2">
    <source>
        <dbReference type="ARBA" id="ARBA00004651"/>
    </source>
</evidence>
<dbReference type="PANTHER" id="PTHR34148">
    <property type="entry name" value="ADENOSYLCOBINAMIDE-GDP RIBAZOLETRANSFERASE"/>
    <property type="match status" value="1"/>
</dbReference>
<evidence type="ECO:0000256" key="4">
    <source>
        <dbReference type="ARBA" id="ARBA00010561"/>
    </source>
</evidence>
<evidence type="ECO:0000313" key="21">
    <source>
        <dbReference type="Proteomes" id="UP000001520"/>
    </source>
</evidence>
<reference evidence="20 21" key="1">
    <citation type="journal article" date="2010" name="DNA Res.">
        <title>Bacterial lifestyle in a deep-sea hydrothermal vent chimney revealed by the genome sequence of the thermophilic bacterium Deferribacter desulfuricans SSM1.</title>
        <authorList>
            <person name="Takaki Y."/>
            <person name="Shimamura S."/>
            <person name="Nakagawa S."/>
            <person name="Fukuhara Y."/>
            <person name="Horikawa H."/>
            <person name="Ankai A."/>
            <person name="Harada T."/>
            <person name="Hosoyama A."/>
            <person name="Oguchi A."/>
            <person name="Fukui S."/>
            <person name="Fujita N."/>
            <person name="Takami H."/>
            <person name="Takai K."/>
        </authorList>
    </citation>
    <scope>NUCLEOTIDE SEQUENCE [LARGE SCALE GENOMIC DNA]</scope>
    <source>
        <strain evidence="21">DSM 14783 / JCM 11476 / NBRC 101012 / SSM1</strain>
    </source>
</reference>
<protein>
    <recommendedName>
        <fullName evidence="6 19">Adenosylcobinamide-GDP ribazoletransferase</fullName>
        <ecNumber evidence="5 19">2.7.8.26</ecNumber>
    </recommendedName>
    <alternativeName>
        <fullName evidence="16 19">Cobalamin synthase</fullName>
    </alternativeName>
    <alternativeName>
        <fullName evidence="15 19">Cobalamin-5'-phosphate synthase</fullName>
    </alternativeName>
</protein>
<keyword evidence="21" id="KW-1185">Reference proteome</keyword>
<dbReference type="HAMAP" id="MF_00719">
    <property type="entry name" value="CobS"/>
    <property type="match status" value="1"/>
</dbReference>
<feature type="transmembrane region" description="Helical" evidence="19">
    <location>
        <begin position="60"/>
        <end position="82"/>
    </location>
</feature>
<dbReference type="HOGENOM" id="CLU_057426_1_2_0"/>
<keyword evidence="10 19" id="KW-0812">Transmembrane</keyword>
<keyword evidence="11 19" id="KW-0460">Magnesium</keyword>
<dbReference type="InterPro" id="IPR003805">
    <property type="entry name" value="CobS"/>
</dbReference>
<keyword evidence="7 19" id="KW-1003">Cell membrane</keyword>
<dbReference type="KEGG" id="ddf:DEFDS_2049"/>
<dbReference type="UniPathway" id="UPA00148">
    <property type="reaction ID" value="UER00238"/>
</dbReference>
<evidence type="ECO:0000256" key="13">
    <source>
        <dbReference type="ARBA" id="ARBA00023136"/>
    </source>
</evidence>
<evidence type="ECO:0000256" key="19">
    <source>
        <dbReference type="HAMAP-Rule" id="MF_00719"/>
    </source>
</evidence>
<evidence type="ECO:0000256" key="7">
    <source>
        <dbReference type="ARBA" id="ARBA00022475"/>
    </source>
</evidence>
<dbReference type="PANTHER" id="PTHR34148:SF1">
    <property type="entry name" value="ADENOSYLCOBINAMIDE-GDP RIBAZOLETRANSFERASE"/>
    <property type="match status" value="1"/>
</dbReference>